<sequence length="673" mass="77912">MSDQEIVSNGNHDEEEIIGTPIKVYQYEEIEMENREVQLKNHYLANDDNNNSSILSHGTLNDFSEHVTSESTQVVIKDLKSNEEAIQDTFENTLGDECGIENECHEERIYSNDNGFEIKNEGYKSYSSSSSEDEEILEKKTGSELTKSDVIIKSSSKLNKPVFTIRSWTNEIEDKPGDGFVRHLLETWYKKEENMLLLDSHWRKLKNQLHPNASTLDSTGLNVVLIESETISEMPQKQSSRFQVESPSSKREFQIRRQSVLKPVSETIITDIWIQNAVKHYENVQSNDEIRVVSSEFNGEHPKYHAKIEAEVNDKKKTYNWIIKAKTLMEDSALFYSDLTVDTSSSRDFIFKSTNIESSIGTQIQKFIDKNMKDKKKSFRLAFADVIFSDMEYAIFDDIGCYNKVSGPFFDFQQFKIALKALARLHASSYAYFLNSNEEDMNTISENLKLIIDTPYQPTTTEAMKKQTINELNSTFNIALKYIGDKYLEKEVDQKVENEFLYSIFHRARTSSSPFSVLCHGRPTVECFFFQNNAMDKSYIQEEANTIKDVKFTSFENARYANAVTDLQILFNTSLDPKFESQIDFLLRYEYYETLVGTLHNLNVTSFNLDLNQLKKELKSQQLYGYVYSAMLLTSKATELNGINKEIHDVIIERSKDLIYKFIKEKKVAYFTY</sequence>
<evidence type="ECO:0000313" key="2">
    <source>
        <dbReference type="EMBL" id="CDW26130.1"/>
    </source>
</evidence>
<dbReference type="PANTHER" id="PTHR11012">
    <property type="entry name" value="PROTEIN KINASE-LIKE DOMAIN-CONTAINING"/>
    <property type="match status" value="1"/>
</dbReference>
<dbReference type="PANTHER" id="PTHR11012:SF30">
    <property type="entry name" value="PROTEIN KINASE-LIKE DOMAIN-CONTAINING"/>
    <property type="match status" value="1"/>
</dbReference>
<organism evidence="2">
    <name type="scientific">Lepeophtheirus salmonis</name>
    <name type="common">Salmon louse</name>
    <name type="synonym">Caligus salmonis</name>
    <dbReference type="NCBI Taxonomy" id="72036"/>
    <lineage>
        <taxon>Eukaryota</taxon>
        <taxon>Metazoa</taxon>
        <taxon>Ecdysozoa</taxon>
        <taxon>Arthropoda</taxon>
        <taxon>Crustacea</taxon>
        <taxon>Multicrustacea</taxon>
        <taxon>Hexanauplia</taxon>
        <taxon>Copepoda</taxon>
        <taxon>Siphonostomatoida</taxon>
        <taxon>Caligidae</taxon>
        <taxon>Lepeophtheirus</taxon>
    </lineage>
</organism>
<dbReference type="Pfam" id="PF02958">
    <property type="entry name" value="EcKL"/>
    <property type="match status" value="1"/>
</dbReference>
<name>A0A0K2TJY2_LEPSM</name>
<reference evidence="2" key="1">
    <citation type="submission" date="2014-05" db="EMBL/GenBank/DDBJ databases">
        <authorList>
            <person name="Chronopoulou M."/>
        </authorList>
    </citation>
    <scope>NUCLEOTIDE SEQUENCE</scope>
    <source>
        <tissue evidence="2">Whole organism</tissue>
    </source>
</reference>
<proteinExistence type="predicted"/>
<accession>A0A0K2TJY2</accession>
<dbReference type="EMBL" id="HACA01008769">
    <property type="protein sequence ID" value="CDW26130.1"/>
    <property type="molecule type" value="Transcribed_RNA"/>
</dbReference>
<dbReference type="InterPro" id="IPR015897">
    <property type="entry name" value="CHK_kinase-like"/>
</dbReference>
<dbReference type="AlphaFoldDB" id="A0A0K2TJY2"/>
<dbReference type="SMART" id="SM00587">
    <property type="entry name" value="CHK"/>
    <property type="match status" value="1"/>
</dbReference>
<dbReference type="OrthoDB" id="190089at2759"/>
<protein>
    <submittedName>
        <fullName evidence="2">Putative LOC100164898 [Acyrthosiphon pisum]</fullName>
    </submittedName>
</protein>
<dbReference type="InterPro" id="IPR004119">
    <property type="entry name" value="EcKL"/>
</dbReference>
<feature type="domain" description="CHK kinase-like" evidence="1">
    <location>
        <begin position="394"/>
        <end position="601"/>
    </location>
</feature>
<evidence type="ECO:0000259" key="1">
    <source>
        <dbReference type="SMART" id="SM00587"/>
    </source>
</evidence>